<protein>
    <submittedName>
        <fullName evidence="1">Uncharacterized protein</fullName>
    </submittedName>
</protein>
<dbReference type="Proteomes" id="UP000198670">
    <property type="component" value="Unassembled WGS sequence"/>
</dbReference>
<keyword evidence="2" id="KW-1185">Reference proteome</keyword>
<dbReference type="RefSeq" id="WP_090626233.1">
    <property type="nucleotide sequence ID" value="NZ_FOQO01000003.1"/>
</dbReference>
<evidence type="ECO:0000313" key="1">
    <source>
        <dbReference type="EMBL" id="SFI38839.1"/>
    </source>
</evidence>
<proteinExistence type="predicted"/>
<sequence>MMWGFDQETHPMCLRNSLNLGYNLFGFSSFSYILKLVRFGHPSKLKIDIPANLSVELMNSYITTYLWPCDGDQKQAKLLEMTKELRVSKLKSKQATSIDILETLKEIVMTAIKNSDDAIVIIDSQSLLCNYSKASFFENLMLARVFVAEILLGNCFEEDFRIHLIRNLHFVNTFSNSGFLFFLKRSFPKILNLNTGTYTSISEVVLMLNMNKLSFYRSFVKW</sequence>
<organism evidence="1 2">
    <name type="scientific">Parapedobacter indicus</name>
    <dbReference type="NCBI Taxonomy" id="1477437"/>
    <lineage>
        <taxon>Bacteria</taxon>
        <taxon>Pseudomonadati</taxon>
        <taxon>Bacteroidota</taxon>
        <taxon>Sphingobacteriia</taxon>
        <taxon>Sphingobacteriales</taxon>
        <taxon>Sphingobacteriaceae</taxon>
        <taxon>Parapedobacter</taxon>
    </lineage>
</organism>
<accession>A0A1I3HTA3</accession>
<dbReference type="AlphaFoldDB" id="A0A1I3HTA3"/>
<dbReference type="STRING" id="1477437.SAMN05444682_103481"/>
<gene>
    <name evidence="1" type="ORF">SAMN05444682_103481</name>
</gene>
<dbReference type="EMBL" id="FOQO01000003">
    <property type="protein sequence ID" value="SFI38839.1"/>
    <property type="molecule type" value="Genomic_DNA"/>
</dbReference>
<evidence type="ECO:0000313" key="2">
    <source>
        <dbReference type="Proteomes" id="UP000198670"/>
    </source>
</evidence>
<reference evidence="1 2" key="1">
    <citation type="submission" date="2016-10" db="EMBL/GenBank/DDBJ databases">
        <authorList>
            <person name="de Groot N.N."/>
        </authorList>
    </citation>
    <scope>NUCLEOTIDE SEQUENCE [LARGE SCALE GENOMIC DNA]</scope>
    <source>
        <strain evidence="1 2">RK1</strain>
    </source>
</reference>
<name>A0A1I3HTA3_9SPHI</name>